<protein>
    <submittedName>
        <fullName evidence="2">Uncharacterized protein</fullName>
    </submittedName>
</protein>
<proteinExistence type="predicted"/>
<reference evidence="2" key="2">
    <citation type="submission" date="2020-11" db="EMBL/GenBank/DDBJ databases">
        <authorList>
            <person name="McCartney M.A."/>
            <person name="Auch B."/>
            <person name="Kono T."/>
            <person name="Mallez S."/>
            <person name="Becker A."/>
            <person name="Gohl D.M."/>
            <person name="Silverstein K.A.T."/>
            <person name="Koren S."/>
            <person name="Bechman K.B."/>
            <person name="Herman A."/>
            <person name="Abrahante J.E."/>
            <person name="Garbe J."/>
        </authorList>
    </citation>
    <scope>NUCLEOTIDE SEQUENCE</scope>
    <source>
        <strain evidence="2">Duluth1</strain>
        <tissue evidence="2">Whole animal</tissue>
    </source>
</reference>
<reference evidence="2" key="1">
    <citation type="journal article" date="2019" name="bioRxiv">
        <title>The Genome of the Zebra Mussel, Dreissena polymorpha: A Resource for Invasive Species Research.</title>
        <authorList>
            <person name="McCartney M.A."/>
            <person name="Auch B."/>
            <person name="Kono T."/>
            <person name="Mallez S."/>
            <person name="Zhang Y."/>
            <person name="Obille A."/>
            <person name="Becker A."/>
            <person name="Abrahante J.E."/>
            <person name="Garbe J."/>
            <person name="Badalamenti J.P."/>
            <person name="Herman A."/>
            <person name="Mangelson H."/>
            <person name="Liachko I."/>
            <person name="Sullivan S."/>
            <person name="Sone E.D."/>
            <person name="Koren S."/>
            <person name="Silverstein K.A.T."/>
            <person name="Beckman K.B."/>
            <person name="Gohl D.M."/>
        </authorList>
    </citation>
    <scope>NUCLEOTIDE SEQUENCE</scope>
    <source>
        <strain evidence="2">Duluth1</strain>
        <tissue evidence="2">Whole animal</tissue>
    </source>
</reference>
<evidence type="ECO:0000313" key="3">
    <source>
        <dbReference type="Proteomes" id="UP000828390"/>
    </source>
</evidence>
<accession>A0A9D4F973</accession>
<name>A0A9D4F973_DREPO</name>
<dbReference type="Proteomes" id="UP000828390">
    <property type="component" value="Unassembled WGS sequence"/>
</dbReference>
<evidence type="ECO:0000256" key="1">
    <source>
        <dbReference type="SAM" id="Coils"/>
    </source>
</evidence>
<evidence type="ECO:0000313" key="2">
    <source>
        <dbReference type="EMBL" id="KAH3794007.1"/>
    </source>
</evidence>
<gene>
    <name evidence="2" type="ORF">DPMN_147536</name>
</gene>
<organism evidence="2 3">
    <name type="scientific">Dreissena polymorpha</name>
    <name type="common">Zebra mussel</name>
    <name type="synonym">Mytilus polymorpha</name>
    <dbReference type="NCBI Taxonomy" id="45954"/>
    <lineage>
        <taxon>Eukaryota</taxon>
        <taxon>Metazoa</taxon>
        <taxon>Spiralia</taxon>
        <taxon>Lophotrochozoa</taxon>
        <taxon>Mollusca</taxon>
        <taxon>Bivalvia</taxon>
        <taxon>Autobranchia</taxon>
        <taxon>Heteroconchia</taxon>
        <taxon>Euheterodonta</taxon>
        <taxon>Imparidentia</taxon>
        <taxon>Neoheterodontei</taxon>
        <taxon>Myida</taxon>
        <taxon>Dreissenoidea</taxon>
        <taxon>Dreissenidae</taxon>
        <taxon>Dreissena</taxon>
    </lineage>
</organism>
<keyword evidence="3" id="KW-1185">Reference proteome</keyword>
<keyword evidence="1" id="KW-0175">Coiled coil</keyword>
<comment type="caution">
    <text evidence="2">The sequence shown here is derived from an EMBL/GenBank/DDBJ whole genome shotgun (WGS) entry which is preliminary data.</text>
</comment>
<feature type="coiled-coil region" evidence="1">
    <location>
        <begin position="11"/>
        <end position="45"/>
    </location>
</feature>
<dbReference type="AlphaFoldDB" id="A0A9D4F973"/>
<dbReference type="EMBL" id="JAIWYP010000007">
    <property type="protein sequence ID" value="KAH3794007.1"/>
    <property type="molecule type" value="Genomic_DNA"/>
</dbReference>
<sequence>MNDVPYIVLKKDKCESLKRGYELLIKNLQEELADSAQKFQQLQEDLEIAHRHQQATEVELAQLR</sequence>